<feature type="transmembrane region" description="Helical" evidence="6">
    <location>
        <begin position="82"/>
        <end position="105"/>
    </location>
</feature>
<evidence type="ECO:0000256" key="6">
    <source>
        <dbReference type="SAM" id="Phobius"/>
    </source>
</evidence>
<feature type="transmembrane region" description="Helical" evidence="6">
    <location>
        <begin position="52"/>
        <end position="70"/>
    </location>
</feature>
<accession>A0AAW1DVU7</accession>
<dbReference type="PANTHER" id="PTHR23320">
    <property type="entry name" value="MEMBRANE-SPANNING 4-DOMAINS SUBFAMILY A MS4A -RELATED"/>
    <property type="match status" value="1"/>
</dbReference>
<keyword evidence="3 6" id="KW-0812">Transmembrane</keyword>
<comment type="subcellular location">
    <subcellularLocation>
        <location evidence="1">Membrane</location>
        <topology evidence="1">Multi-pass membrane protein</topology>
    </subcellularLocation>
</comment>
<feature type="transmembrane region" description="Helical" evidence="6">
    <location>
        <begin position="112"/>
        <end position="136"/>
    </location>
</feature>
<evidence type="ECO:0000313" key="8">
    <source>
        <dbReference type="Proteomes" id="UP001488805"/>
    </source>
</evidence>
<evidence type="ECO:0000256" key="3">
    <source>
        <dbReference type="ARBA" id="ARBA00022692"/>
    </source>
</evidence>
<protein>
    <submittedName>
        <fullName evidence="7">Uncharacterized protein</fullName>
    </submittedName>
</protein>
<reference evidence="7 8" key="1">
    <citation type="journal article" date="2024" name="Genome Biol. Evol.">
        <title>Chromosome-level genome assembly of the viviparous eelpout Zoarces viviparus.</title>
        <authorList>
            <person name="Fuhrmann N."/>
            <person name="Brasseur M.V."/>
            <person name="Bakowski C.E."/>
            <person name="Podsiadlowski L."/>
            <person name="Prost S."/>
            <person name="Krehenwinkel H."/>
            <person name="Mayer C."/>
        </authorList>
    </citation>
    <scope>NUCLEOTIDE SEQUENCE [LARGE SCALE GENOMIC DNA]</scope>
    <source>
        <strain evidence="7">NO-MEL_2022_Ind0_liver</strain>
    </source>
</reference>
<evidence type="ECO:0000256" key="2">
    <source>
        <dbReference type="ARBA" id="ARBA00009565"/>
    </source>
</evidence>
<comment type="caution">
    <text evidence="7">The sequence shown here is derived from an EMBL/GenBank/DDBJ whole genome shotgun (WGS) entry which is preliminary data.</text>
</comment>
<proteinExistence type="inferred from homology"/>
<sequence length="230" mass="24766">MSVNVVSDKGVTVFTVVTDSKSMLPPLCQILKTLCCSPMWSSGYKVLMQSNAISALGTIQIMVGLFNIGLGPGRTSLHPDDFAHLGAAYWLGGVFILAGIVSLLADRFPSPCLVSFAVLVNILGSIFAIVGVVLYVTDIKDVSAAGLCDGFNAHRSGDNCQYVQYFFQRLMTAMDITMIVLTVLQLCVCVNITVLGIKALFNMRKEEQGGRDDDIYQPVLKEVLMTSPGA</sequence>
<keyword evidence="5 6" id="KW-0472">Membrane</keyword>
<evidence type="ECO:0000256" key="4">
    <source>
        <dbReference type="ARBA" id="ARBA00022989"/>
    </source>
</evidence>
<dbReference type="InterPro" id="IPR030417">
    <property type="entry name" value="MS4A"/>
</dbReference>
<keyword evidence="8" id="KW-1185">Reference proteome</keyword>
<dbReference type="InterPro" id="IPR007237">
    <property type="entry name" value="CD20-like"/>
</dbReference>
<dbReference type="AlphaFoldDB" id="A0AAW1DVU7"/>
<keyword evidence="4 6" id="KW-1133">Transmembrane helix</keyword>
<name>A0AAW1DVU7_ZOAVI</name>
<dbReference type="Proteomes" id="UP001488805">
    <property type="component" value="Unassembled WGS sequence"/>
</dbReference>
<comment type="similarity">
    <text evidence="2">Belongs to the MS4A family.</text>
</comment>
<evidence type="ECO:0000256" key="1">
    <source>
        <dbReference type="ARBA" id="ARBA00004141"/>
    </source>
</evidence>
<evidence type="ECO:0000256" key="5">
    <source>
        <dbReference type="ARBA" id="ARBA00023136"/>
    </source>
</evidence>
<gene>
    <name evidence="7" type="ORF">VZT92_027723</name>
</gene>
<evidence type="ECO:0000313" key="7">
    <source>
        <dbReference type="EMBL" id="KAK9514244.1"/>
    </source>
</evidence>
<dbReference type="Pfam" id="PF04103">
    <property type="entry name" value="CD20"/>
    <property type="match status" value="1"/>
</dbReference>
<dbReference type="PANTHER" id="PTHR23320:SF125">
    <property type="entry name" value="TRANSMEMBRANE PROTEIN 176L.1-RELATED"/>
    <property type="match status" value="1"/>
</dbReference>
<organism evidence="7 8">
    <name type="scientific">Zoarces viviparus</name>
    <name type="common">Viviparous eelpout</name>
    <name type="synonym">Blennius viviparus</name>
    <dbReference type="NCBI Taxonomy" id="48416"/>
    <lineage>
        <taxon>Eukaryota</taxon>
        <taxon>Metazoa</taxon>
        <taxon>Chordata</taxon>
        <taxon>Craniata</taxon>
        <taxon>Vertebrata</taxon>
        <taxon>Euteleostomi</taxon>
        <taxon>Actinopterygii</taxon>
        <taxon>Neopterygii</taxon>
        <taxon>Teleostei</taxon>
        <taxon>Neoteleostei</taxon>
        <taxon>Acanthomorphata</taxon>
        <taxon>Eupercaria</taxon>
        <taxon>Perciformes</taxon>
        <taxon>Cottioidei</taxon>
        <taxon>Zoarcales</taxon>
        <taxon>Zoarcidae</taxon>
        <taxon>Zoarcinae</taxon>
        <taxon>Zoarces</taxon>
    </lineage>
</organism>
<feature type="transmembrane region" description="Helical" evidence="6">
    <location>
        <begin position="176"/>
        <end position="201"/>
    </location>
</feature>
<dbReference type="EMBL" id="JBCEZU010000597">
    <property type="protein sequence ID" value="KAK9514244.1"/>
    <property type="molecule type" value="Genomic_DNA"/>
</dbReference>
<dbReference type="GO" id="GO:0016020">
    <property type="term" value="C:membrane"/>
    <property type="evidence" value="ECO:0007669"/>
    <property type="project" value="UniProtKB-SubCell"/>
</dbReference>